<protein>
    <submittedName>
        <fullName evidence="6">Serine protease grass isoform X1</fullName>
    </submittedName>
</protein>
<dbReference type="SMART" id="SM00020">
    <property type="entry name" value="Tryp_SPc"/>
    <property type="match status" value="1"/>
</dbReference>
<evidence type="ECO:0000256" key="3">
    <source>
        <dbReference type="SAM" id="SignalP"/>
    </source>
</evidence>
<dbReference type="PRINTS" id="PR00722">
    <property type="entry name" value="CHYMOTRYPSIN"/>
</dbReference>
<feature type="signal peptide" evidence="3">
    <location>
        <begin position="1"/>
        <end position="22"/>
    </location>
</feature>
<evidence type="ECO:0000256" key="2">
    <source>
        <dbReference type="ARBA" id="ARBA00024195"/>
    </source>
</evidence>
<dbReference type="AlphaFoldDB" id="A0AB40A0G2"/>
<dbReference type="GO" id="GO:0006508">
    <property type="term" value="P:proteolysis"/>
    <property type="evidence" value="ECO:0007669"/>
    <property type="project" value="UniProtKB-KW"/>
</dbReference>
<evidence type="ECO:0000313" key="5">
    <source>
        <dbReference type="Proteomes" id="UP001652628"/>
    </source>
</evidence>
<feature type="chain" id="PRO_5045350102" evidence="3">
    <location>
        <begin position="23"/>
        <end position="264"/>
    </location>
</feature>
<keyword evidence="5" id="KW-1185">Reference proteome</keyword>
<dbReference type="Gene3D" id="2.40.10.10">
    <property type="entry name" value="Trypsin-like serine proteases"/>
    <property type="match status" value="1"/>
</dbReference>
<dbReference type="RefSeq" id="XP_036669254.2">
    <property type="nucleotide sequence ID" value="XM_036813359.3"/>
</dbReference>
<reference evidence="6" key="1">
    <citation type="submission" date="2025-08" db="UniProtKB">
        <authorList>
            <consortium name="RefSeq"/>
        </authorList>
    </citation>
    <scope>IDENTIFICATION</scope>
</reference>
<feature type="domain" description="Peptidase S1" evidence="4">
    <location>
        <begin position="37"/>
        <end position="260"/>
    </location>
</feature>
<keyword evidence="6" id="KW-0645">Protease</keyword>
<dbReference type="PROSITE" id="PS00134">
    <property type="entry name" value="TRYPSIN_HIS"/>
    <property type="match status" value="1"/>
</dbReference>
<keyword evidence="3" id="KW-0732">Signal</keyword>
<keyword evidence="1" id="KW-1015">Disulfide bond</keyword>
<dbReference type="SUPFAM" id="SSF50494">
    <property type="entry name" value="Trypsin-like serine proteases"/>
    <property type="match status" value="1"/>
</dbReference>
<dbReference type="CDD" id="cd00190">
    <property type="entry name" value="Tryp_SPc"/>
    <property type="match status" value="1"/>
</dbReference>
<dbReference type="PROSITE" id="PS50240">
    <property type="entry name" value="TRYPSIN_DOM"/>
    <property type="match status" value="1"/>
</dbReference>
<dbReference type="PANTHER" id="PTHR24256">
    <property type="entry name" value="TRYPTASE-RELATED"/>
    <property type="match status" value="1"/>
</dbReference>
<evidence type="ECO:0000259" key="4">
    <source>
        <dbReference type="PROSITE" id="PS50240"/>
    </source>
</evidence>
<proteinExistence type="inferred from homology"/>
<name>A0AB40A0G2_DROSZ</name>
<dbReference type="Pfam" id="PF00089">
    <property type="entry name" value="Trypsin"/>
    <property type="match status" value="1"/>
</dbReference>
<dbReference type="GO" id="GO:0005576">
    <property type="term" value="C:extracellular region"/>
    <property type="evidence" value="ECO:0007669"/>
    <property type="project" value="UniProtKB-SubCell"/>
</dbReference>
<dbReference type="GeneID" id="108008878"/>
<keyword evidence="6" id="KW-0378">Hydrolase</keyword>
<dbReference type="GO" id="GO:0004252">
    <property type="term" value="F:serine-type endopeptidase activity"/>
    <property type="evidence" value="ECO:0007669"/>
    <property type="project" value="InterPro"/>
</dbReference>
<gene>
    <name evidence="6" type="primary">LOC108008878</name>
</gene>
<dbReference type="InterPro" id="IPR009003">
    <property type="entry name" value="Peptidase_S1_PA"/>
</dbReference>
<dbReference type="InterPro" id="IPR051487">
    <property type="entry name" value="Ser/Thr_Proteases_Immune/Dev"/>
</dbReference>
<dbReference type="InterPro" id="IPR018114">
    <property type="entry name" value="TRYPSIN_HIS"/>
</dbReference>
<organism evidence="5 6">
    <name type="scientific">Drosophila suzukii</name>
    <name type="common">Spotted-wing drosophila fruit fly</name>
    <dbReference type="NCBI Taxonomy" id="28584"/>
    <lineage>
        <taxon>Eukaryota</taxon>
        <taxon>Metazoa</taxon>
        <taxon>Ecdysozoa</taxon>
        <taxon>Arthropoda</taxon>
        <taxon>Hexapoda</taxon>
        <taxon>Insecta</taxon>
        <taxon>Pterygota</taxon>
        <taxon>Neoptera</taxon>
        <taxon>Endopterygota</taxon>
        <taxon>Diptera</taxon>
        <taxon>Brachycera</taxon>
        <taxon>Muscomorpha</taxon>
        <taxon>Ephydroidea</taxon>
        <taxon>Drosophilidae</taxon>
        <taxon>Drosophila</taxon>
        <taxon>Sophophora</taxon>
    </lineage>
</organism>
<accession>A0AB40A0G2</accession>
<sequence length="264" mass="29418">MTSAIALLILSALLSLGKLGFAGFLDSQCIPPYGPRVIGGQNARKSPWMAYLIRNGGFACGGSLIAYRFVLTAAHCTQINDNLYVRLGEYDSSRTTDGQTTDYRVVNIYRHEHYVSFQHDDIAVLKLDRTVVYNAAVRPICIFTNTGFQSTADRIQDFTLTGWGQSAQHYEMPTTLQAMSLHRVEKHFCGAPSNTICCRNPSKFACFGDSGSPLGALLKYRGVYIFAQFGIVNSVTGNCDGYSIHMDLTSYMPWLLNTLRRNWY</sequence>
<comment type="similarity">
    <text evidence="2">Belongs to the peptidase S1 family. CLIP subfamily.</text>
</comment>
<dbReference type="InterPro" id="IPR001254">
    <property type="entry name" value="Trypsin_dom"/>
</dbReference>
<evidence type="ECO:0000256" key="1">
    <source>
        <dbReference type="ARBA" id="ARBA00023157"/>
    </source>
</evidence>
<evidence type="ECO:0000313" key="6">
    <source>
        <dbReference type="RefSeq" id="XP_036669254.2"/>
    </source>
</evidence>
<dbReference type="InterPro" id="IPR043504">
    <property type="entry name" value="Peptidase_S1_PA_chymotrypsin"/>
</dbReference>
<dbReference type="InterPro" id="IPR001314">
    <property type="entry name" value="Peptidase_S1A"/>
</dbReference>
<dbReference type="Proteomes" id="UP001652628">
    <property type="component" value="Chromosome 2R"/>
</dbReference>